<comment type="caution">
    <text evidence="7">The sequence shown here is derived from an EMBL/GenBank/DDBJ whole genome shotgun (WGS) entry which is preliminary data.</text>
</comment>
<dbReference type="PANTHER" id="PTHR31541:SF25">
    <property type="entry name" value="GAMMA-GLIADIN B"/>
    <property type="match status" value="1"/>
</dbReference>
<comment type="subcellular location">
    <subcellularLocation>
        <location evidence="1">Nucleus</location>
    </subcellularLocation>
</comment>
<sequence length="320" mass="36396">MTFYGSQISDHDHDGDQLVIDFDHECDGDGDGDDEFDKMLQHIREVTSDECETISLLTEKVVEEFVRYNITSGKRDCLNGKNDVDLSTCKKKRGSQDHIVFKSKKKGNNKKNGYSCSIIKSSSTEDNLKAKKKEKKTRRNDMDSDIDDKEEKGIKRITKILFPTDMNDHHDRLSMPMNQIKDFQGLLKDEEEKELSKPKTETDGLMVKLFDLASTGRTPGHNNDCVLTMRLRKWDWNMKKSCSYMLTSWKNVLNKRVLRTNDVVQIYSFRRNENLCFALIKVSDGQGCRDGAFGSSSSNTNQGNGASASSQGKINEDRAS</sequence>
<keyword evidence="4" id="KW-0804">Transcription</keyword>
<dbReference type="GO" id="GO:0005634">
    <property type="term" value="C:nucleus"/>
    <property type="evidence" value="ECO:0007669"/>
    <property type="project" value="UniProtKB-SubCell"/>
</dbReference>
<dbReference type="SUPFAM" id="SSF101936">
    <property type="entry name" value="DNA-binding pseudobarrel domain"/>
    <property type="match status" value="1"/>
</dbReference>
<evidence type="ECO:0000256" key="2">
    <source>
        <dbReference type="ARBA" id="ARBA00023015"/>
    </source>
</evidence>
<reference evidence="7 8" key="1">
    <citation type="submission" date="2024-01" db="EMBL/GenBank/DDBJ databases">
        <authorList>
            <person name="Waweru B."/>
        </authorList>
    </citation>
    <scope>NUCLEOTIDE SEQUENCE [LARGE SCALE GENOMIC DNA]</scope>
</reference>
<dbReference type="InterPro" id="IPR015300">
    <property type="entry name" value="DNA-bd_pseudobarrel_sf"/>
</dbReference>
<dbReference type="PANTHER" id="PTHR31541">
    <property type="entry name" value="B3 DOMAIN PLANT PROTEIN-RELATED"/>
    <property type="match status" value="1"/>
</dbReference>
<dbReference type="Proteomes" id="UP001314170">
    <property type="component" value="Unassembled WGS sequence"/>
</dbReference>
<evidence type="ECO:0000313" key="8">
    <source>
        <dbReference type="Proteomes" id="UP001314170"/>
    </source>
</evidence>
<dbReference type="Gene3D" id="2.40.330.10">
    <property type="entry name" value="DNA-binding pseudobarrel domain"/>
    <property type="match status" value="1"/>
</dbReference>
<dbReference type="InterPro" id="IPR005508">
    <property type="entry name" value="At2g31720-like"/>
</dbReference>
<evidence type="ECO:0000313" key="7">
    <source>
        <dbReference type="EMBL" id="CAK7327833.1"/>
    </source>
</evidence>
<dbReference type="Pfam" id="PF03754">
    <property type="entry name" value="At2g31720-like"/>
    <property type="match status" value="1"/>
</dbReference>
<evidence type="ECO:0000256" key="1">
    <source>
        <dbReference type="ARBA" id="ARBA00004123"/>
    </source>
</evidence>
<keyword evidence="8" id="KW-1185">Reference proteome</keyword>
<dbReference type="AlphaFoldDB" id="A0AAV1R388"/>
<evidence type="ECO:0000256" key="3">
    <source>
        <dbReference type="ARBA" id="ARBA00023125"/>
    </source>
</evidence>
<evidence type="ECO:0000256" key="6">
    <source>
        <dbReference type="SAM" id="MobiDB-lite"/>
    </source>
</evidence>
<evidence type="ECO:0000256" key="4">
    <source>
        <dbReference type="ARBA" id="ARBA00023163"/>
    </source>
</evidence>
<accession>A0AAV1R388</accession>
<feature type="region of interest" description="Disordered" evidence="6">
    <location>
        <begin position="293"/>
        <end position="320"/>
    </location>
</feature>
<protein>
    <recommendedName>
        <fullName evidence="9">B3 domain-containing protein</fullName>
    </recommendedName>
</protein>
<keyword evidence="3" id="KW-0238">DNA-binding</keyword>
<keyword evidence="2" id="KW-0805">Transcription regulation</keyword>
<evidence type="ECO:0008006" key="9">
    <source>
        <dbReference type="Google" id="ProtNLM"/>
    </source>
</evidence>
<name>A0AAV1R388_9ROSI</name>
<proteinExistence type="predicted"/>
<gene>
    <name evidence="7" type="ORF">DCAF_LOCUS5551</name>
</gene>
<dbReference type="EMBL" id="CAWUPB010000870">
    <property type="protein sequence ID" value="CAK7327833.1"/>
    <property type="molecule type" value="Genomic_DNA"/>
</dbReference>
<feature type="region of interest" description="Disordered" evidence="6">
    <location>
        <begin position="127"/>
        <end position="148"/>
    </location>
</feature>
<organism evidence="7 8">
    <name type="scientific">Dovyalis caffra</name>
    <dbReference type="NCBI Taxonomy" id="77055"/>
    <lineage>
        <taxon>Eukaryota</taxon>
        <taxon>Viridiplantae</taxon>
        <taxon>Streptophyta</taxon>
        <taxon>Embryophyta</taxon>
        <taxon>Tracheophyta</taxon>
        <taxon>Spermatophyta</taxon>
        <taxon>Magnoliopsida</taxon>
        <taxon>eudicotyledons</taxon>
        <taxon>Gunneridae</taxon>
        <taxon>Pentapetalae</taxon>
        <taxon>rosids</taxon>
        <taxon>fabids</taxon>
        <taxon>Malpighiales</taxon>
        <taxon>Salicaceae</taxon>
        <taxon>Flacourtieae</taxon>
        <taxon>Dovyalis</taxon>
    </lineage>
</organism>
<evidence type="ECO:0000256" key="5">
    <source>
        <dbReference type="ARBA" id="ARBA00023242"/>
    </source>
</evidence>
<keyword evidence="5" id="KW-0539">Nucleus</keyword>
<feature type="compositionally biased region" description="Low complexity" evidence="6">
    <location>
        <begin position="294"/>
        <end position="310"/>
    </location>
</feature>
<dbReference type="GO" id="GO:0003677">
    <property type="term" value="F:DNA binding"/>
    <property type="evidence" value="ECO:0007669"/>
    <property type="project" value="UniProtKB-KW"/>
</dbReference>